<dbReference type="PANTHER" id="PTHR30349">
    <property type="entry name" value="PHAGE INTEGRASE-RELATED"/>
    <property type="match status" value="1"/>
</dbReference>
<evidence type="ECO:0000256" key="3">
    <source>
        <dbReference type="ARBA" id="ARBA00023125"/>
    </source>
</evidence>
<dbReference type="Gene3D" id="1.10.150.130">
    <property type="match status" value="1"/>
</dbReference>
<evidence type="ECO:0000313" key="9">
    <source>
        <dbReference type="Proteomes" id="UP000005876"/>
    </source>
</evidence>
<dbReference type="AlphaFoldDB" id="G7VSD1"/>
<dbReference type="HOGENOM" id="CLU_027562_9_6_9"/>
<keyword evidence="4" id="KW-0233">DNA recombination</keyword>
<dbReference type="InterPro" id="IPR010998">
    <property type="entry name" value="Integrase_recombinase_N"/>
</dbReference>
<dbReference type="Pfam" id="PF00589">
    <property type="entry name" value="Phage_integrase"/>
    <property type="match status" value="1"/>
</dbReference>
<dbReference type="InterPro" id="IPR044068">
    <property type="entry name" value="CB"/>
</dbReference>
<dbReference type="InterPro" id="IPR004107">
    <property type="entry name" value="Integrase_SAM-like_N"/>
</dbReference>
<dbReference type="PROSITE" id="PS51900">
    <property type="entry name" value="CB"/>
    <property type="match status" value="1"/>
</dbReference>
<dbReference type="KEGG" id="pta:HPL003_27140"/>
<name>G7VSD1_PAETH</name>
<dbReference type="EMBL" id="CP003107">
    <property type="protein sequence ID" value="AET62140.1"/>
    <property type="molecule type" value="Genomic_DNA"/>
</dbReference>
<evidence type="ECO:0000256" key="2">
    <source>
        <dbReference type="ARBA" id="ARBA00022908"/>
    </source>
</evidence>
<dbReference type="PROSITE" id="PS51898">
    <property type="entry name" value="TYR_RECOMBINASE"/>
    <property type="match status" value="1"/>
</dbReference>
<dbReference type="GO" id="GO:0003677">
    <property type="term" value="F:DNA binding"/>
    <property type="evidence" value="ECO:0007669"/>
    <property type="project" value="UniProtKB-UniRule"/>
</dbReference>
<comment type="similarity">
    <text evidence="1">Belongs to the 'phage' integrase family.</text>
</comment>
<feature type="domain" description="Tyr recombinase" evidence="6">
    <location>
        <begin position="121"/>
        <end position="291"/>
    </location>
</feature>
<dbReference type="SUPFAM" id="SSF56349">
    <property type="entry name" value="DNA breaking-rejoining enzymes"/>
    <property type="match status" value="1"/>
</dbReference>
<dbReference type="Proteomes" id="UP000005876">
    <property type="component" value="Chromosome"/>
</dbReference>
<dbReference type="GO" id="GO:0006310">
    <property type="term" value="P:DNA recombination"/>
    <property type="evidence" value="ECO:0007669"/>
    <property type="project" value="UniProtKB-KW"/>
</dbReference>
<reference evidence="8 9" key="3">
    <citation type="journal article" date="2012" name="J. Bacteriol.">
        <title>Genome Sequence of Paenibacillus terrae HPL-003, a Xylanase-Producing Bacterium Isolated from Soil Found in Forest Residue.</title>
        <authorList>
            <person name="Shin S.H."/>
            <person name="Kim S."/>
            <person name="Kim J.Y."/>
            <person name="Song H.Y."/>
            <person name="Cho S.J."/>
            <person name="Kim D.R."/>
            <person name="Lee K.I."/>
            <person name="Lim H.K."/>
            <person name="Park N.J."/>
            <person name="Hwang I.T."/>
            <person name="Yang K.S."/>
        </authorList>
    </citation>
    <scope>NUCLEOTIDE SEQUENCE [LARGE SCALE GENOMIC DNA]</scope>
    <source>
        <strain evidence="8 9">HPL-003</strain>
    </source>
</reference>
<evidence type="ECO:0000259" key="7">
    <source>
        <dbReference type="PROSITE" id="PS51900"/>
    </source>
</evidence>
<dbReference type="InterPro" id="IPR050090">
    <property type="entry name" value="Tyrosine_recombinase_XerCD"/>
</dbReference>
<sequence>MDNQCVVEVIDMEELSMEKCCVEVQSFLNEQEALGKSENTVRTYMRIMNAFVNWIEPNGGELNNLTRYDVQAYIKHLEQDGKSASTVDKVFACLSVYARFISRPDIVDRIKRTRPQRQTQTAPKSLNDLERKRILREVEKDGVLRDIAIMYVLMQCGLRGSELCSLNRSDVTMSERGGKLIVRKSKGGESRSLPLAVDVRYHISKYLDSRTDENEALFISNERKRISVRTVQHMLNKYGTHPHALRHTFVRTLVKSGNDIAAVAEMAGHKDVNVTRRYSKPNEQEMITAIERAFS</sequence>
<dbReference type="Pfam" id="PF02899">
    <property type="entry name" value="Phage_int_SAM_1"/>
    <property type="match status" value="1"/>
</dbReference>
<evidence type="ECO:0000259" key="6">
    <source>
        <dbReference type="PROSITE" id="PS51898"/>
    </source>
</evidence>
<dbReference type="InterPro" id="IPR013762">
    <property type="entry name" value="Integrase-like_cat_sf"/>
</dbReference>
<organism evidence="8 9">
    <name type="scientific">Paenibacillus terrae (strain HPL-003)</name>
    <dbReference type="NCBI Taxonomy" id="985665"/>
    <lineage>
        <taxon>Bacteria</taxon>
        <taxon>Bacillati</taxon>
        <taxon>Bacillota</taxon>
        <taxon>Bacilli</taxon>
        <taxon>Bacillales</taxon>
        <taxon>Paenibacillaceae</taxon>
        <taxon>Paenibacillus</taxon>
    </lineage>
</organism>
<dbReference type="GO" id="GO:0015074">
    <property type="term" value="P:DNA integration"/>
    <property type="evidence" value="ECO:0007669"/>
    <property type="project" value="UniProtKB-KW"/>
</dbReference>
<accession>G7VSD1</accession>
<dbReference type="STRING" id="985665.HPL003_27140"/>
<reference key="2">
    <citation type="submission" date="2011-11" db="EMBL/GenBank/DDBJ databases">
        <authorList>
            <person name="Shin S.H."/>
            <person name="Kim S."/>
            <person name="Kim J.Y."/>
        </authorList>
    </citation>
    <scope>NUCLEOTIDE SEQUENCE</scope>
    <source>
        <strain>HPL-003</strain>
    </source>
</reference>
<dbReference type="InterPro" id="IPR011010">
    <property type="entry name" value="DNA_brk_join_enz"/>
</dbReference>
<evidence type="ECO:0000256" key="4">
    <source>
        <dbReference type="ARBA" id="ARBA00023172"/>
    </source>
</evidence>
<protein>
    <submittedName>
        <fullName evidence="8">Putative tyrosine recombinase XerC-like protein</fullName>
    </submittedName>
</protein>
<evidence type="ECO:0000256" key="5">
    <source>
        <dbReference type="PROSITE-ProRule" id="PRU01248"/>
    </source>
</evidence>
<dbReference type="CDD" id="cd00397">
    <property type="entry name" value="DNA_BRE_C"/>
    <property type="match status" value="1"/>
</dbReference>
<dbReference type="eggNOG" id="COG4974">
    <property type="taxonomic scope" value="Bacteria"/>
</dbReference>
<keyword evidence="2" id="KW-0229">DNA integration</keyword>
<dbReference type="InterPro" id="IPR002104">
    <property type="entry name" value="Integrase_catalytic"/>
</dbReference>
<dbReference type="RefSeq" id="WP_014282820.1">
    <property type="nucleotide sequence ID" value="NC_016641.1"/>
</dbReference>
<proteinExistence type="inferred from homology"/>
<feature type="domain" description="Core-binding (CB)" evidence="7">
    <location>
        <begin position="18"/>
        <end position="102"/>
    </location>
</feature>
<keyword evidence="3 5" id="KW-0238">DNA-binding</keyword>
<dbReference type="PANTHER" id="PTHR30349:SF41">
    <property type="entry name" value="INTEGRASE_RECOMBINASE PROTEIN MJ0367-RELATED"/>
    <property type="match status" value="1"/>
</dbReference>
<evidence type="ECO:0000313" key="8">
    <source>
        <dbReference type="EMBL" id="AET62140.1"/>
    </source>
</evidence>
<evidence type="ECO:0000256" key="1">
    <source>
        <dbReference type="ARBA" id="ARBA00008857"/>
    </source>
</evidence>
<reference evidence="9" key="1">
    <citation type="submission" date="2011-11" db="EMBL/GenBank/DDBJ databases">
        <title>Complete sequence of Paenibacillus terrae HPL-003.</title>
        <authorList>
            <person name="Shin S.H."/>
            <person name="Kim S."/>
            <person name="Kim J.Y."/>
        </authorList>
    </citation>
    <scope>NUCLEOTIDE SEQUENCE [LARGE SCALE GENOMIC DNA]</scope>
    <source>
        <strain evidence="9">HPL-003</strain>
    </source>
</reference>
<dbReference type="Gene3D" id="1.10.443.10">
    <property type="entry name" value="Intergrase catalytic core"/>
    <property type="match status" value="1"/>
</dbReference>
<gene>
    <name evidence="8" type="ordered locus">HPL003_27140</name>
</gene>